<reference evidence="6 7" key="1">
    <citation type="submission" date="2015-08" db="EMBL/GenBank/DDBJ databases">
        <title>Next Generation Sequencing and Analysis of the Genome of Puccinia sorghi L Schw, the Causal Agent of Maize Common Rust.</title>
        <authorList>
            <person name="Rochi L."/>
            <person name="Burguener G."/>
            <person name="Darino M."/>
            <person name="Turjanski A."/>
            <person name="Kreff E."/>
            <person name="Dieguez M.J."/>
            <person name="Sacco F."/>
        </authorList>
    </citation>
    <scope>NUCLEOTIDE SEQUENCE [LARGE SCALE GENOMIC DNA]</scope>
    <source>
        <strain evidence="6 7">RO10H11247</strain>
    </source>
</reference>
<sequence length="105" mass="11704">MCSSGELDGLPLKVTNKDFISVVCLLNPSTNWDQAINFQEEQVIEQVEKLKVFQTDGGGEFTSKAFLDWLKDKGISHQHYEPEQNGAVERLHPTVGKMARTALVA</sequence>
<evidence type="ECO:0000256" key="2">
    <source>
        <dbReference type="ARBA" id="ARBA00022884"/>
    </source>
</evidence>
<dbReference type="GO" id="GO:0005634">
    <property type="term" value="C:nucleus"/>
    <property type="evidence" value="ECO:0007669"/>
    <property type="project" value="UniProtKB-ARBA"/>
</dbReference>
<dbReference type="VEuPathDB" id="FungiDB:VP01_1633g3"/>
<protein>
    <recommendedName>
        <fullName evidence="5">Integrase catalytic domain-containing protein</fullName>
    </recommendedName>
</protein>
<dbReference type="PANTHER" id="PTHR42648:SF18">
    <property type="entry name" value="RETROTRANSPOSON, UNCLASSIFIED-LIKE PROTEIN"/>
    <property type="match status" value="1"/>
</dbReference>
<evidence type="ECO:0000313" key="7">
    <source>
        <dbReference type="Proteomes" id="UP000037035"/>
    </source>
</evidence>
<dbReference type="InterPro" id="IPR036397">
    <property type="entry name" value="RNaseH_sf"/>
</dbReference>
<dbReference type="GO" id="GO:0032196">
    <property type="term" value="P:transposition"/>
    <property type="evidence" value="ECO:0007669"/>
    <property type="project" value="UniProtKB-KW"/>
</dbReference>
<proteinExistence type="predicted"/>
<dbReference type="GO" id="GO:0003723">
    <property type="term" value="F:RNA binding"/>
    <property type="evidence" value="ECO:0007669"/>
    <property type="project" value="UniProtKB-KW"/>
</dbReference>
<dbReference type="Gene3D" id="3.30.420.10">
    <property type="entry name" value="Ribonuclease H-like superfamily/Ribonuclease H"/>
    <property type="match status" value="1"/>
</dbReference>
<dbReference type="PROSITE" id="PS50994">
    <property type="entry name" value="INTEGRASE"/>
    <property type="match status" value="1"/>
</dbReference>
<accession>A0A0L6VGU5</accession>
<dbReference type="InterPro" id="IPR012337">
    <property type="entry name" value="RNaseH-like_sf"/>
</dbReference>
<evidence type="ECO:0000256" key="3">
    <source>
        <dbReference type="ARBA" id="ARBA00048173"/>
    </source>
</evidence>
<gene>
    <name evidence="6" type="ORF">VP01_1633g3</name>
</gene>
<dbReference type="OrthoDB" id="7691805at2759"/>
<comment type="catalytic activity">
    <reaction evidence="3">
        <text>DNA(n) + a 2'-deoxyribonucleoside 5'-triphosphate = DNA(n+1) + diphosphate</text>
        <dbReference type="Rhea" id="RHEA:22508"/>
        <dbReference type="Rhea" id="RHEA-COMP:17339"/>
        <dbReference type="Rhea" id="RHEA-COMP:17340"/>
        <dbReference type="ChEBI" id="CHEBI:33019"/>
        <dbReference type="ChEBI" id="CHEBI:61560"/>
        <dbReference type="ChEBI" id="CHEBI:173112"/>
        <dbReference type="EC" id="2.7.7.49"/>
    </reaction>
</comment>
<dbReference type="GO" id="GO:0015074">
    <property type="term" value="P:DNA integration"/>
    <property type="evidence" value="ECO:0007669"/>
    <property type="project" value="InterPro"/>
</dbReference>
<keyword evidence="7" id="KW-1185">Reference proteome</keyword>
<keyword evidence="1" id="KW-0815">Transposition</keyword>
<comment type="caution">
    <text evidence="6">The sequence shown here is derived from an EMBL/GenBank/DDBJ whole genome shotgun (WGS) entry which is preliminary data.</text>
</comment>
<evidence type="ECO:0000259" key="5">
    <source>
        <dbReference type="PROSITE" id="PS50994"/>
    </source>
</evidence>
<dbReference type="InterPro" id="IPR039537">
    <property type="entry name" value="Retrotran_Ty1/copia-like"/>
</dbReference>
<dbReference type="EMBL" id="LAVV01006430">
    <property type="protein sequence ID" value="KNZ59973.1"/>
    <property type="molecule type" value="Genomic_DNA"/>
</dbReference>
<dbReference type="GO" id="GO:0003964">
    <property type="term" value="F:RNA-directed DNA polymerase activity"/>
    <property type="evidence" value="ECO:0007669"/>
    <property type="project" value="UniProtKB-EC"/>
</dbReference>
<dbReference type="PANTHER" id="PTHR42648">
    <property type="entry name" value="TRANSPOSASE, PUTATIVE-RELATED"/>
    <property type="match status" value="1"/>
</dbReference>
<name>A0A0L6VGU5_9BASI</name>
<organism evidence="6 7">
    <name type="scientific">Puccinia sorghi</name>
    <dbReference type="NCBI Taxonomy" id="27349"/>
    <lineage>
        <taxon>Eukaryota</taxon>
        <taxon>Fungi</taxon>
        <taxon>Dikarya</taxon>
        <taxon>Basidiomycota</taxon>
        <taxon>Pucciniomycotina</taxon>
        <taxon>Pucciniomycetes</taxon>
        <taxon>Pucciniales</taxon>
        <taxon>Pucciniaceae</taxon>
        <taxon>Puccinia</taxon>
    </lineage>
</organism>
<dbReference type="InterPro" id="IPR001584">
    <property type="entry name" value="Integrase_cat-core"/>
</dbReference>
<dbReference type="Proteomes" id="UP000037035">
    <property type="component" value="Unassembled WGS sequence"/>
</dbReference>
<dbReference type="SUPFAM" id="SSF53098">
    <property type="entry name" value="Ribonuclease H-like"/>
    <property type="match status" value="1"/>
</dbReference>
<evidence type="ECO:0000256" key="4">
    <source>
        <dbReference type="ARBA" id="ARBA00049244"/>
    </source>
</evidence>
<dbReference type="GO" id="GO:0003887">
    <property type="term" value="F:DNA-directed DNA polymerase activity"/>
    <property type="evidence" value="ECO:0007669"/>
    <property type="project" value="UniProtKB-EC"/>
</dbReference>
<keyword evidence="2" id="KW-0694">RNA-binding</keyword>
<comment type="catalytic activity">
    <reaction evidence="4">
        <text>DNA(n) + a 2'-deoxyribonucleoside 5'-triphosphate = DNA(n+1) + diphosphate</text>
        <dbReference type="Rhea" id="RHEA:22508"/>
        <dbReference type="Rhea" id="RHEA-COMP:17339"/>
        <dbReference type="Rhea" id="RHEA-COMP:17340"/>
        <dbReference type="ChEBI" id="CHEBI:33019"/>
        <dbReference type="ChEBI" id="CHEBI:61560"/>
        <dbReference type="ChEBI" id="CHEBI:173112"/>
        <dbReference type="EC" id="2.7.7.7"/>
    </reaction>
</comment>
<feature type="domain" description="Integrase catalytic" evidence="5">
    <location>
        <begin position="51"/>
        <end position="105"/>
    </location>
</feature>
<dbReference type="AlphaFoldDB" id="A0A0L6VGU5"/>
<evidence type="ECO:0000256" key="1">
    <source>
        <dbReference type="ARBA" id="ARBA00022578"/>
    </source>
</evidence>
<evidence type="ECO:0000313" key="6">
    <source>
        <dbReference type="EMBL" id="KNZ59973.1"/>
    </source>
</evidence>